<dbReference type="Proteomes" id="UP001564657">
    <property type="component" value="Unassembled WGS sequence"/>
</dbReference>
<protein>
    <submittedName>
        <fullName evidence="1">Uncharacterized protein</fullName>
    </submittedName>
</protein>
<name>A0ABV4BNT6_9CLOT</name>
<gene>
    <name evidence="1" type="ORF">AB8U03_03230</name>
</gene>
<proteinExistence type="predicted"/>
<accession>A0ABV4BNT6</accession>
<dbReference type="RefSeq" id="WP_369703109.1">
    <property type="nucleotide sequence ID" value="NZ_JBGEWD010000002.1"/>
</dbReference>
<sequence>MRGLIDYYRIALCDNGMYLDTLTMALYYNNDNPLSSTIEIPIK</sequence>
<evidence type="ECO:0000313" key="2">
    <source>
        <dbReference type="Proteomes" id="UP001564657"/>
    </source>
</evidence>
<reference evidence="1 2" key="1">
    <citation type="submission" date="2024-08" db="EMBL/GenBank/DDBJ databases">
        <title>Clostridium lapicellarii sp. nov., and Clostridium renhuaiense sp. nov., two species isolated from the mud in a fermentation cellar used for producing sauce-flavour Chinese liquors.</title>
        <authorList>
            <person name="Yang F."/>
            <person name="Wang H."/>
            <person name="Chen L.Q."/>
            <person name="Zhou N."/>
            <person name="Lu J.J."/>
            <person name="Pu X.X."/>
            <person name="Wan B."/>
            <person name="Wang L."/>
            <person name="Liu S.J."/>
        </authorList>
    </citation>
    <scope>NUCLEOTIDE SEQUENCE [LARGE SCALE GENOMIC DNA]</scope>
    <source>
        <strain evidence="1 2">MT-5</strain>
    </source>
</reference>
<comment type="caution">
    <text evidence="1">The sequence shown here is derived from an EMBL/GenBank/DDBJ whole genome shotgun (WGS) entry which is preliminary data.</text>
</comment>
<organism evidence="1 2">
    <name type="scientific">Clostridium moutaii</name>
    <dbReference type="NCBI Taxonomy" id="3240932"/>
    <lineage>
        <taxon>Bacteria</taxon>
        <taxon>Bacillati</taxon>
        <taxon>Bacillota</taxon>
        <taxon>Clostridia</taxon>
        <taxon>Eubacteriales</taxon>
        <taxon>Clostridiaceae</taxon>
        <taxon>Clostridium</taxon>
    </lineage>
</organism>
<keyword evidence="2" id="KW-1185">Reference proteome</keyword>
<evidence type="ECO:0000313" key="1">
    <source>
        <dbReference type="EMBL" id="MEY7999220.1"/>
    </source>
</evidence>
<dbReference type="EMBL" id="JBGEWD010000002">
    <property type="protein sequence ID" value="MEY7999220.1"/>
    <property type="molecule type" value="Genomic_DNA"/>
</dbReference>